<feature type="domain" description="Aspartate/ornithine carbamoyltransferase Asp/Orn-binding" evidence="4">
    <location>
        <begin position="152"/>
        <end position="301"/>
    </location>
</feature>
<organism evidence="6">
    <name type="scientific">candidate division TA06 bacterium ADurb.Bin131</name>
    <dbReference type="NCBI Taxonomy" id="1852827"/>
    <lineage>
        <taxon>Bacteria</taxon>
        <taxon>Bacteria division TA06</taxon>
    </lineage>
</organism>
<accession>A0A1V6CBN0</accession>
<dbReference type="InterPro" id="IPR006131">
    <property type="entry name" value="Asp_carbamoyltransf_Asp/Orn-bd"/>
</dbReference>
<dbReference type="Pfam" id="PF02729">
    <property type="entry name" value="OTCace_N"/>
    <property type="match status" value="1"/>
</dbReference>
<dbReference type="PANTHER" id="PTHR45753:SF3">
    <property type="entry name" value="ORNITHINE TRANSCARBAMYLASE, MITOCHONDRIAL"/>
    <property type="match status" value="1"/>
</dbReference>
<dbReference type="NCBIfam" id="TIGR00658">
    <property type="entry name" value="orni_carb_tr"/>
    <property type="match status" value="1"/>
</dbReference>
<keyword evidence="1 3" id="KW-0808">Transferase</keyword>
<evidence type="ECO:0000256" key="2">
    <source>
        <dbReference type="NCBIfam" id="TIGR00658"/>
    </source>
</evidence>
<dbReference type="InterPro" id="IPR006132">
    <property type="entry name" value="Asp/Orn_carbamoyltranf_P-bd"/>
</dbReference>
<dbReference type="Pfam" id="PF00185">
    <property type="entry name" value="OTCace"/>
    <property type="match status" value="1"/>
</dbReference>
<evidence type="ECO:0000256" key="3">
    <source>
        <dbReference type="RuleBase" id="RU003634"/>
    </source>
</evidence>
<dbReference type="InterPro" id="IPR036901">
    <property type="entry name" value="Asp/Orn_carbamoylTrfase_sf"/>
</dbReference>
<dbReference type="AlphaFoldDB" id="A0A1V6CBN0"/>
<dbReference type="InterPro" id="IPR006130">
    <property type="entry name" value="Asp/Orn_carbamoylTrfase"/>
</dbReference>
<dbReference type="InterPro" id="IPR002292">
    <property type="entry name" value="Orn/put_carbamltrans"/>
</dbReference>
<protein>
    <recommendedName>
        <fullName evidence="2">Ornithine carbamoyltransferase</fullName>
        <ecNumber evidence="2">2.1.3.3</ecNumber>
    </recommendedName>
</protein>
<evidence type="ECO:0000259" key="4">
    <source>
        <dbReference type="Pfam" id="PF00185"/>
    </source>
</evidence>
<feature type="domain" description="Aspartate/ornithine carbamoyltransferase carbamoyl-P binding" evidence="5">
    <location>
        <begin position="4"/>
        <end position="145"/>
    </location>
</feature>
<dbReference type="GO" id="GO:0004585">
    <property type="term" value="F:ornithine carbamoyltransferase activity"/>
    <property type="evidence" value="ECO:0007669"/>
    <property type="project" value="UniProtKB-UniRule"/>
</dbReference>
<dbReference type="GO" id="GO:0016597">
    <property type="term" value="F:amino acid binding"/>
    <property type="evidence" value="ECO:0007669"/>
    <property type="project" value="InterPro"/>
</dbReference>
<name>A0A1V6CBN0_UNCT6</name>
<evidence type="ECO:0000313" key="6">
    <source>
        <dbReference type="EMBL" id="OQB74331.1"/>
    </source>
</evidence>
<dbReference type="FunFam" id="3.40.50.1370:FF:000008">
    <property type="entry name" value="Ornithine carbamoyltransferase"/>
    <property type="match status" value="1"/>
</dbReference>
<gene>
    <name evidence="6" type="primary">argF</name>
    <name evidence="6" type="ORF">BWX89_00576</name>
</gene>
<dbReference type="SUPFAM" id="SSF53671">
    <property type="entry name" value="Aspartate/ornithine carbamoyltransferase"/>
    <property type="match status" value="1"/>
</dbReference>
<evidence type="ECO:0000256" key="1">
    <source>
        <dbReference type="ARBA" id="ARBA00022679"/>
    </source>
</evidence>
<dbReference type="PRINTS" id="PR00102">
    <property type="entry name" value="OTCASE"/>
</dbReference>
<comment type="similarity">
    <text evidence="3">Belongs to the aspartate/ornithine carbamoyltransferase superfamily.</text>
</comment>
<dbReference type="GO" id="GO:0019240">
    <property type="term" value="P:citrulline biosynthetic process"/>
    <property type="evidence" value="ECO:0007669"/>
    <property type="project" value="TreeGrafter"/>
</dbReference>
<dbReference type="NCBIfam" id="NF001986">
    <property type="entry name" value="PRK00779.1"/>
    <property type="match status" value="1"/>
</dbReference>
<dbReference type="PANTHER" id="PTHR45753">
    <property type="entry name" value="ORNITHINE CARBAMOYLTRANSFERASE, MITOCHONDRIAL"/>
    <property type="match status" value="1"/>
</dbReference>
<dbReference type="EC" id="2.1.3.3" evidence="2"/>
<dbReference type="PRINTS" id="PR00100">
    <property type="entry name" value="AOTCASE"/>
</dbReference>
<dbReference type="Proteomes" id="UP000485562">
    <property type="component" value="Unassembled WGS sequence"/>
</dbReference>
<dbReference type="Gene3D" id="3.40.50.1370">
    <property type="entry name" value="Aspartate/ornithine carbamoyltransferase"/>
    <property type="match status" value="2"/>
</dbReference>
<proteinExistence type="inferred from homology"/>
<dbReference type="GO" id="GO:0042450">
    <property type="term" value="P:L-arginine biosynthetic process via ornithine"/>
    <property type="evidence" value="ECO:0007669"/>
    <property type="project" value="UniProtKB-UniRule"/>
</dbReference>
<evidence type="ECO:0000259" key="5">
    <source>
        <dbReference type="Pfam" id="PF02729"/>
    </source>
</evidence>
<reference evidence="6" key="1">
    <citation type="submission" date="2017-02" db="EMBL/GenBank/DDBJ databases">
        <title>Delving into the versatile metabolic prowess of the omnipresent phylum Bacteroidetes.</title>
        <authorList>
            <person name="Nobu M.K."/>
            <person name="Mei R."/>
            <person name="Narihiro T."/>
            <person name="Kuroda K."/>
            <person name="Liu W.-T."/>
        </authorList>
    </citation>
    <scope>NUCLEOTIDE SEQUENCE</scope>
    <source>
        <strain evidence="6">ADurb.Bin131</strain>
    </source>
</reference>
<comment type="caution">
    <text evidence="6">The sequence shown here is derived from an EMBL/GenBank/DDBJ whole genome shotgun (WGS) entry which is preliminary data.</text>
</comment>
<sequence>MKKRDLIDIRDFTEDEIYRILEKAKFFKFQRKKGNIPSDTLKGNCIGLLFRKPSSRTRVSFEVAIIELGGSPIFLESSHLQISRGETIQDTAKIFNLYLKGLVIRTFEQSEVETFAKYFDYPVINALTDFSHPCQILADFFTIWEIKKSFNDIVITYIGDANNICNTLILAADILGVRINVSAPEQYSVSDKIINSMKNPELLKVSKDPYAFIHNSSVIYTDTWVSMGDDAEKKQRFEIFKPYQVNSQLLEKAPHDFLFMHCLPAHRGQEVTDEVIDGKNSVVLQQAENRLHIQKAILWFLYEIKGQKEV</sequence>
<dbReference type="EMBL" id="MWDQ01000044">
    <property type="protein sequence ID" value="OQB74331.1"/>
    <property type="molecule type" value="Genomic_DNA"/>
</dbReference>